<gene>
    <name evidence="7" type="ORF">MYCIT1_LOCUS4241</name>
</gene>
<evidence type="ECO:0000256" key="3">
    <source>
        <dbReference type="ARBA" id="ARBA00023002"/>
    </source>
</evidence>
<dbReference type="SUPFAM" id="SSF51197">
    <property type="entry name" value="Clavaminate synthase-like"/>
    <property type="match status" value="1"/>
</dbReference>
<evidence type="ECO:0000256" key="1">
    <source>
        <dbReference type="ARBA" id="ARBA00022723"/>
    </source>
</evidence>
<dbReference type="GO" id="GO:0051213">
    <property type="term" value="F:dioxygenase activity"/>
    <property type="evidence" value="ECO:0007669"/>
    <property type="project" value="UniProtKB-KW"/>
</dbReference>
<dbReference type="Pfam" id="PF13532">
    <property type="entry name" value="2OG-FeII_Oxy_2"/>
    <property type="match status" value="1"/>
</dbReference>
<keyword evidence="3" id="KW-0560">Oxidoreductase</keyword>
<dbReference type="PROSITE" id="PS51471">
    <property type="entry name" value="FE2OG_OXY"/>
    <property type="match status" value="1"/>
</dbReference>
<dbReference type="PANTHER" id="PTHR16557:SF2">
    <property type="entry name" value="NUCLEIC ACID DIOXYGENASE ALKBH1"/>
    <property type="match status" value="1"/>
</dbReference>
<dbReference type="InterPro" id="IPR005123">
    <property type="entry name" value="Oxoglu/Fe-dep_dioxygenase_dom"/>
</dbReference>
<feature type="non-terminal residue" evidence="7">
    <location>
        <position position="1"/>
    </location>
</feature>
<reference evidence="7" key="1">
    <citation type="submission" date="2023-11" db="EMBL/GenBank/DDBJ databases">
        <authorList>
            <person name="De Vega J J."/>
            <person name="De Vega J J."/>
        </authorList>
    </citation>
    <scope>NUCLEOTIDE SEQUENCE</scope>
</reference>
<dbReference type="AlphaFoldDB" id="A0AAD2GVT9"/>
<dbReference type="EMBL" id="CAVNYO010000049">
    <property type="protein sequence ID" value="CAK5264247.1"/>
    <property type="molecule type" value="Genomic_DNA"/>
</dbReference>
<feature type="binding site" evidence="5">
    <location>
        <position position="338"/>
    </location>
    <ligand>
        <name>Fe cation</name>
        <dbReference type="ChEBI" id="CHEBI:24875"/>
        <note>catalytic</note>
    </ligand>
</feature>
<evidence type="ECO:0000259" key="6">
    <source>
        <dbReference type="PROSITE" id="PS51471"/>
    </source>
</evidence>
<accession>A0AAD2GVT9</accession>
<keyword evidence="1 5" id="KW-0479">Metal-binding</keyword>
<sequence>ANLHLAATMSSGVLDPTSPAYKKARKQYLASTKSRDKAIEHDWTPFRVAEKRFRARFPPPDLSDVLDLALLNETRSREVQDGRWKGTALSGYREVPSISPSADVAAYALTDHHPGRRESSSPRLLLQSSKLGLVILPGFLSPEKQRQLIRWCLADHSKHPNPTNLDVHYAIPEEGLWSLCRRRDNGESLHVQPLRAGDTETMPEEVGPRQLINNTAVSAANFEDLATAQKLPAAPSANARETTPEALLPKLRWANLGWFYHWGTKQYDFSRVTSKIDRLLADECRRAVCSVDWDQVYDLEAGLDWGEEEAGWKTWADDYEPDAGIVNFYQTKDTLMAHVDRSEVCATSPLVSISLGNAAIFLIGGHTRDSEPVPILLRSGDAVIMSGPVCRRAYHGVPRILENTLPAHLGPADDTEWTAFANYMQTTRVNINVRQVFPRGFKP</sequence>
<dbReference type="GO" id="GO:0005634">
    <property type="term" value="C:nucleus"/>
    <property type="evidence" value="ECO:0007669"/>
    <property type="project" value="TreeGrafter"/>
</dbReference>
<dbReference type="InterPro" id="IPR037151">
    <property type="entry name" value="AlkB-like_sf"/>
</dbReference>
<dbReference type="Gene3D" id="2.60.120.590">
    <property type="entry name" value="Alpha-ketoglutarate-dependent dioxygenase AlkB-like"/>
    <property type="match status" value="1"/>
</dbReference>
<keyword evidence="2" id="KW-0223">Dioxygenase</keyword>
<dbReference type="PANTHER" id="PTHR16557">
    <property type="entry name" value="ALKYLATED DNA REPAIR PROTEIN ALKB-RELATED"/>
    <property type="match status" value="1"/>
</dbReference>
<dbReference type="InterPro" id="IPR027450">
    <property type="entry name" value="AlkB-like"/>
</dbReference>
<comment type="caution">
    <text evidence="7">The sequence shown here is derived from an EMBL/GenBank/DDBJ whole genome shotgun (WGS) entry which is preliminary data.</text>
</comment>
<feature type="domain" description="Fe2OG dioxygenase" evidence="6">
    <location>
        <begin position="320"/>
        <end position="437"/>
    </location>
</feature>
<evidence type="ECO:0000313" key="8">
    <source>
        <dbReference type="Proteomes" id="UP001295794"/>
    </source>
</evidence>
<proteinExistence type="predicted"/>
<keyword evidence="8" id="KW-1185">Reference proteome</keyword>
<evidence type="ECO:0000313" key="7">
    <source>
        <dbReference type="EMBL" id="CAK5264247.1"/>
    </source>
</evidence>
<organism evidence="7 8">
    <name type="scientific">Mycena citricolor</name>
    <dbReference type="NCBI Taxonomy" id="2018698"/>
    <lineage>
        <taxon>Eukaryota</taxon>
        <taxon>Fungi</taxon>
        <taxon>Dikarya</taxon>
        <taxon>Basidiomycota</taxon>
        <taxon>Agaricomycotina</taxon>
        <taxon>Agaricomycetes</taxon>
        <taxon>Agaricomycetidae</taxon>
        <taxon>Agaricales</taxon>
        <taxon>Marasmiineae</taxon>
        <taxon>Mycenaceae</taxon>
        <taxon>Mycena</taxon>
    </lineage>
</organism>
<evidence type="ECO:0000256" key="4">
    <source>
        <dbReference type="ARBA" id="ARBA00023004"/>
    </source>
</evidence>
<evidence type="ECO:0000256" key="5">
    <source>
        <dbReference type="PIRSR" id="PIRSR604574-2"/>
    </source>
</evidence>
<dbReference type="Proteomes" id="UP001295794">
    <property type="component" value="Unassembled WGS sequence"/>
</dbReference>
<evidence type="ECO:0000256" key="2">
    <source>
        <dbReference type="ARBA" id="ARBA00022964"/>
    </source>
</evidence>
<feature type="binding site" evidence="5">
    <location>
        <position position="340"/>
    </location>
    <ligand>
        <name>Fe cation</name>
        <dbReference type="ChEBI" id="CHEBI:24875"/>
        <note>catalytic</note>
    </ligand>
</feature>
<dbReference type="GO" id="GO:0005737">
    <property type="term" value="C:cytoplasm"/>
    <property type="evidence" value="ECO:0007669"/>
    <property type="project" value="TreeGrafter"/>
</dbReference>
<dbReference type="GO" id="GO:0046872">
    <property type="term" value="F:metal ion binding"/>
    <property type="evidence" value="ECO:0007669"/>
    <property type="project" value="UniProtKB-KW"/>
</dbReference>
<protein>
    <recommendedName>
        <fullName evidence="6">Fe2OG dioxygenase domain-containing protein</fullName>
    </recommendedName>
</protein>
<feature type="binding site" evidence="5">
    <location>
        <position position="395"/>
    </location>
    <ligand>
        <name>Fe cation</name>
        <dbReference type="ChEBI" id="CHEBI:24875"/>
        <note>catalytic</note>
    </ligand>
</feature>
<keyword evidence="4 5" id="KW-0408">Iron</keyword>
<dbReference type="InterPro" id="IPR004574">
    <property type="entry name" value="Alkb"/>
</dbReference>
<name>A0AAD2GVT9_9AGAR</name>
<comment type="cofactor">
    <cofactor evidence="5">
        <name>Fe(2+)</name>
        <dbReference type="ChEBI" id="CHEBI:29033"/>
    </cofactor>
    <text evidence="5">Binds 1 Fe(2+) ion per subunit.</text>
</comment>